<comment type="similarity">
    <text evidence="2">Belongs to the concentrative nucleoside transporter (CNT) (TC 2.A.41) family.</text>
</comment>
<dbReference type="Pfam" id="PF07670">
    <property type="entry name" value="Gate"/>
    <property type="match status" value="1"/>
</dbReference>
<sequence>MSTLPRNPECRSRATARTSKIRLTASGILSLLRHQHSIRAIFGAVVLSWWISTLVLEYPGYGWLVQTVLAWFILLLILFQYVPLRRAQVAVAKCEAVVKSRWIRLPYRIRITIGWTILLATILGSVFGFPVGSESDETEAQGITRVERAVGLLGVIIFQVGFWTTSGNRSHIPWPTIIIGLFLQQIIALFVLKTDAGFSIFNWLITLVRTYLGYSTAGIIFITDEETASKPWFITHMAASIVFFMATVEALYYFGVLQWAMKKMQLMDISGAEAVVASSSPLVGQGDSVLLVKPYVNEMTKSELHLVLTTGYSTISASFVIAYLALGVPARNLITSSVMSIPASIAISKARCPETDEPLTKGVVIVDRGETGDKKSVNLLHALLKGARFGLMIVGQVISNTLAFLAMITLINAFITWIGQGFGVQNLTLQTILGYLFYPLAFLIGTPRKELLPVAKLLATKFVSNELIAYAELQTIMASSNPLSNRAFTITSYALCGFANLSSLAVQSVLCAVAPARTKTIVSIAFSALICGYVSTLQTAAIA</sequence>
<evidence type="ECO:0000256" key="3">
    <source>
        <dbReference type="ARBA" id="ARBA00022475"/>
    </source>
</evidence>
<gene>
    <name evidence="11" type="ORF">V5O48_011468</name>
</gene>
<keyword evidence="12" id="KW-1185">Reference proteome</keyword>
<keyword evidence="3" id="KW-1003">Cell membrane</keyword>
<dbReference type="Pfam" id="PF01773">
    <property type="entry name" value="Nucleos_tra2_N"/>
    <property type="match status" value="1"/>
</dbReference>
<dbReference type="PANTHER" id="PTHR10590">
    <property type="entry name" value="SODIUM/NUCLEOSIDE COTRANSPORTER"/>
    <property type="match status" value="1"/>
</dbReference>
<dbReference type="PANTHER" id="PTHR10590:SF4">
    <property type="entry name" value="SOLUTE CARRIER FAMILY 28 MEMBER 3"/>
    <property type="match status" value="1"/>
</dbReference>
<keyword evidence="6 7" id="KW-0472">Membrane</keyword>
<proteinExistence type="inferred from homology"/>
<feature type="transmembrane region" description="Helical" evidence="7">
    <location>
        <begin position="304"/>
        <end position="326"/>
    </location>
</feature>
<evidence type="ECO:0000259" key="9">
    <source>
        <dbReference type="Pfam" id="PF07662"/>
    </source>
</evidence>
<evidence type="ECO:0000256" key="4">
    <source>
        <dbReference type="ARBA" id="ARBA00022692"/>
    </source>
</evidence>
<feature type="transmembrane region" description="Helical" evidence="7">
    <location>
        <begin position="233"/>
        <end position="254"/>
    </location>
</feature>
<name>A0ABR3F5G3_9AGAR</name>
<keyword evidence="4 7" id="KW-0812">Transmembrane</keyword>
<dbReference type="InterPro" id="IPR002668">
    <property type="entry name" value="CNT_N_dom"/>
</dbReference>
<evidence type="ECO:0000313" key="11">
    <source>
        <dbReference type="EMBL" id="KAL0570489.1"/>
    </source>
</evidence>
<dbReference type="Pfam" id="PF07662">
    <property type="entry name" value="Nucleos_tra2_C"/>
    <property type="match status" value="1"/>
</dbReference>
<feature type="domain" description="Concentrative nucleoside transporter N-terminal" evidence="8">
    <location>
        <begin position="153"/>
        <end position="224"/>
    </location>
</feature>
<feature type="domain" description="Nucleoside transporter/FeoB GTPase Gate" evidence="10">
    <location>
        <begin position="239"/>
        <end position="326"/>
    </location>
</feature>
<protein>
    <submittedName>
        <fullName evidence="11">Uncharacterized protein</fullName>
    </submittedName>
</protein>
<evidence type="ECO:0000256" key="6">
    <source>
        <dbReference type="ARBA" id="ARBA00023136"/>
    </source>
</evidence>
<evidence type="ECO:0000259" key="8">
    <source>
        <dbReference type="Pfam" id="PF01773"/>
    </source>
</evidence>
<dbReference type="InterPro" id="IPR011642">
    <property type="entry name" value="Gate_dom"/>
</dbReference>
<dbReference type="InterPro" id="IPR011657">
    <property type="entry name" value="CNT_C_dom"/>
</dbReference>
<evidence type="ECO:0000256" key="5">
    <source>
        <dbReference type="ARBA" id="ARBA00022989"/>
    </source>
</evidence>
<evidence type="ECO:0000256" key="1">
    <source>
        <dbReference type="ARBA" id="ARBA00004651"/>
    </source>
</evidence>
<feature type="transmembrane region" description="Helical" evidence="7">
    <location>
        <begin position="61"/>
        <end position="79"/>
    </location>
</feature>
<dbReference type="EMBL" id="JBAHYK010000924">
    <property type="protein sequence ID" value="KAL0570489.1"/>
    <property type="molecule type" value="Genomic_DNA"/>
</dbReference>
<feature type="transmembrane region" description="Helical" evidence="7">
    <location>
        <begin position="427"/>
        <end position="446"/>
    </location>
</feature>
<feature type="transmembrane region" description="Helical" evidence="7">
    <location>
        <begin position="38"/>
        <end position="55"/>
    </location>
</feature>
<evidence type="ECO:0000259" key="10">
    <source>
        <dbReference type="Pfam" id="PF07670"/>
    </source>
</evidence>
<comment type="caution">
    <text evidence="11">The sequence shown here is derived from an EMBL/GenBank/DDBJ whole genome shotgun (WGS) entry which is preliminary data.</text>
</comment>
<evidence type="ECO:0000256" key="2">
    <source>
        <dbReference type="ARBA" id="ARBA00009033"/>
    </source>
</evidence>
<feature type="domain" description="Concentrative nucleoside transporter C-terminal" evidence="9">
    <location>
        <begin position="333"/>
        <end position="543"/>
    </location>
</feature>
<evidence type="ECO:0000313" key="12">
    <source>
        <dbReference type="Proteomes" id="UP001465976"/>
    </source>
</evidence>
<keyword evidence="5 7" id="KW-1133">Transmembrane helix</keyword>
<organism evidence="11 12">
    <name type="scientific">Marasmius crinis-equi</name>
    <dbReference type="NCBI Taxonomy" id="585013"/>
    <lineage>
        <taxon>Eukaryota</taxon>
        <taxon>Fungi</taxon>
        <taxon>Dikarya</taxon>
        <taxon>Basidiomycota</taxon>
        <taxon>Agaricomycotina</taxon>
        <taxon>Agaricomycetes</taxon>
        <taxon>Agaricomycetidae</taxon>
        <taxon>Agaricales</taxon>
        <taxon>Marasmiineae</taxon>
        <taxon>Marasmiaceae</taxon>
        <taxon>Marasmius</taxon>
    </lineage>
</organism>
<accession>A0ABR3F5G3</accession>
<evidence type="ECO:0000256" key="7">
    <source>
        <dbReference type="SAM" id="Phobius"/>
    </source>
</evidence>
<feature type="transmembrane region" description="Helical" evidence="7">
    <location>
        <begin position="198"/>
        <end position="221"/>
    </location>
</feature>
<reference evidence="11 12" key="1">
    <citation type="submission" date="2024-02" db="EMBL/GenBank/DDBJ databases">
        <title>A draft genome for the cacao thread blight pathogen Marasmius crinis-equi.</title>
        <authorList>
            <person name="Cohen S.P."/>
            <person name="Baruah I.K."/>
            <person name="Amoako-Attah I."/>
            <person name="Bukari Y."/>
            <person name="Meinhardt L.W."/>
            <person name="Bailey B.A."/>
        </authorList>
    </citation>
    <scope>NUCLEOTIDE SEQUENCE [LARGE SCALE GENOMIC DNA]</scope>
    <source>
        <strain evidence="11 12">GH-76</strain>
    </source>
</reference>
<feature type="transmembrane region" description="Helical" evidence="7">
    <location>
        <begin position="109"/>
        <end position="129"/>
    </location>
</feature>
<comment type="subcellular location">
    <subcellularLocation>
        <location evidence="1">Cell membrane</location>
        <topology evidence="1">Multi-pass membrane protein</topology>
    </subcellularLocation>
</comment>
<feature type="transmembrane region" description="Helical" evidence="7">
    <location>
        <begin position="172"/>
        <end position="192"/>
    </location>
</feature>
<feature type="transmembrane region" description="Helical" evidence="7">
    <location>
        <begin position="389"/>
        <end position="415"/>
    </location>
</feature>
<dbReference type="InterPro" id="IPR008276">
    <property type="entry name" value="C_nuclsd_transpt"/>
</dbReference>
<dbReference type="Proteomes" id="UP001465976">
    <property type="component" value="Unassembled WGS sequence"/>
</dbReference>